<dbReference type="Pfam" id="PF00876">
    <property type="entry name" value="Innexin"/>
    <property type="match status" value="1"/>
</dbReference>
<accession>A0A816T4D3</accession>
<keyword evidence="5" id="KW-1133">Transmembrane helix</keyword>
<evidence type="ECO:0000313" key="12">
    <source>
        <dbReference type="Proteomes" id="UP000663824"/>
    </source>
</evidence>
<dbReference type="InterPro" id="IPR000990">
    <property type="entry name" value="Innexin"/>
</dbReference>
<keyword evidence="8 9" id="KW-0407">Ion channel</keyword>
<dbReference type="GO" id="GO:0005886">
    <property type="term" value="C:plasma membrane"/>
    <property type="evidence" value="ECO:0007669"/>
    <property type="project" value="UniProtKB-SubCell"/>
</dbReference>
<sequence>MDILDFAKKLSAGKHHSARNDDVFIDRLNHRYTVTMIIVFAAVVTTQQYFGSPITCWVPAQFTGGYEKYANDICWIMNTYYVPLEHDIPHSETTRYELIVKFLRGLDWGESKRFPRVTLCDFHIREVAEHTNTDRSIAFSNGSSRRMHNHSSYPSVLPRKTPYEVPNNDNERGNLVETPS</sequence>
<reference evidence="11" key="1">
    <citation type="submission" date="2021-02" db="EMBL/GenBank/DDBJ databases">
        <authorList>
            <person name="Nowell W R."/>
        </authorList>
    </citation>
    <scope>NUCLEOTIDE SEQUENCE</scope>
</reference>
<evidence type="ECO:0000256" key="3">
    <source>
        <dbReference type="ARBA" id="ARBA00022475"/>
    </source>
</evidence>
<dbReference type="PANTHER" id="PTHR11893">
    <property type="entry name" value="INNEXIN"/>
    <property type="match status" value="1"/>
</dbReference>
<keyword evidence="6 9" id="KW-0406">Ion transport</keyword>
<comment type="caution">
    <text evidence="11">The sequence shown here is derived from an EMBL/GenBank/DDBJ whole genome shotgun (WGS) entry which is preliminary data.</text>
</comment>
<evidence type="ECO:0000256" key="7">
    <source>
        <dbReference type="ARBA" id="ARBA00023136"/>
    </source>
</evidence>
<name>A0A816T4D3_9BILA</name>
<evidence type="ECO:0000256" key="8">
    <source>
        <dbReference type="ARBA" id="ARBA00023303"/>
    </source>
</evidence>
<dbReference type="AlphaFoldDB" id="A0A816T4D3"/>
<dbReference type="PANTHER" id="PTHR11893:SF36">
    <property type="entry name" value="INNEXIN-5"/>
    <property type="match status" value="1"/>
</dbReference>
<evidence type="ECO:0000256" key="6">
    <source>
        <dbReference type="ARBA" id="ARBA00023065"/>
    </source>
</evidence>
<organism evidence="11 12">
    <name type="scientific">Rotaria magnacalcarata</name>
    <dbReference type="NCBI Taxonomy" id="392030"/>
    <lineage>
        <taxon>Eukaryota</taxon>
        <taxon>Metazoa</taxon>
        <taxon>Spiralia</taxon>
        <taxon>Gnathifera</taxon>
        <taxon>Rotifera</taxon>
        <taxon>Eurotatoria</taxon>
        <taxon>Bdelloidea</taxon>
        <taxon>Philodinida</taxon>
        <taxon>Philodinidae</taxon>
        <taxon>Rotaria</taxon>
    </lineage>
</organism>
<evidence type="ECO:0000256" key="4">
    <source>
        <dbReference type="ARBA" id="ARBA00022692"/>
    </source>
</evidence>
<evidence type="ECO:0000256" key="5">
    <source>
        <dbReference type="ARBA" id="ARBA00022989"/>
    </source>
</evidence>
<dbReference type="GO" id="GO:0034220">
    <property type="term" value="P:monoatomic ion transmembrane transport"/>
    <property type="evidence" value="ECO:0007669"/>
    <property type="project" value="UniProtKB-KW"/>
</dbReference>
<keyword evidence="3" id="KW-1003">Cell membrane</keyword>
<comment type="subcellular location">
    <subcellularLocation>
        <location evidence="1 9">Cell membrane</location>
        <topology evidence="1 9">Multi-pass membrane protein</topology>
    </subcellularLocation>
</comment>
<evidence type="ECO:0000256" key="1">
    <source>
        <dbReference type="ARBA" id="ARBA00004651"/>
    </source>
</evidence>
<evidence type="ECO:0000313" key="11">
    <source>
        <dbReference type="EMBL" id="CAF2088021.1"/>
    </source>
</evidence>
<keyword evidence="7" id="KW-0472">Membrane</keyword>
<proteinExistence type="inferred from homology"/>
<feature type="region of interest" description="Disordered" evidence="10">
    <location>
        <begin position="135"/>
        <end position="180"/>
    </location>
</feature>
<evidence type="ECO:0000256" key="10">
    <source>
        <dbReference type="SAM" id="MobiDB-lite"/>
    </source>
</evidence>
<feature type="compositionally biased region" description="Polar residues" evidence="10">
    <location>
        <begin position="135"/>
        <end position="154"/>
    </location>
</feature>
<gene>
    <name evidence="9" type="primary">inx</name>
    <name evidence="11" type="ORF">MBJ925_LOCUS19856</name>
</gene>
<keyword evidence="2 9" id="KW-0813">Transport</keyword>
<dbReference type="Proteomes" id="UP000663824">
    <property type="component" value="Unassembled WGS sequence"/>
</dbReference>
<dbReference type="GO" id="GO:0005921">
    <property type="term" value="C:gap junction"/>
    <property type="evidence" value="ECO:0007669"/>
    <property type="project" value="UniProtKB-UniRule"/>
</dbReference>
<comment type="function">
    <text evidence="9">Structural component of the gap junctions.</text>
</comment>
<keyword evidence="4" id="KW-0812">Transmembrane</keyword>
<dbReference type="PROSITE" id="PS51013">
    <property type="entry name" value="PANNEXIN"/>
    <property type="match status" value="1"/>
</dbReference>
<evidence type="ECO:0000256" key="2">
    <source>
        <dbReference type="ARBA" id="ARBA00022448"/>
    </source>
</evidence>
<dbReference type="EMBL" id="CAJNRE010010074">
    <property type="protein sequence ID" value="CAF2088021.1"/>
    <property type="molecule type" value="Genomic_DNA"/>
</dbReference>
<protein>
    <recommendedName>
        <fullName evidence="9">Innexin</fullName>
    </recommendedName>
</protein>
<evidence type="ECO:0000256" key="9">
    <source>
        <dbReference type="RuleBase" id="RU010713"/>
    </source>
</evidence>
<comment type="similarity">
    <text evidence="9">Belongs to the pannexin family.</text>
</comment>